<feature type="region of interest" description="Disordered" evidence="5">
    <location>
        <begin position="454"/>
        <end position="533"/>
    </location>
</feature>
<dbReference type="Gene3D" id="3.30.40.10">
    <property type="entry name" value="Zinc/RING finger domain, C3HC4 (zinc finger)"/>
    <property type="match status" value="1"/>
</dbReference>
<dbReference type="OrthoDB" id="9049620at2759"/>
<keyword evidence="3" id="KW-0862">Zinc</keyword>
<feature type="compositionally biased region" description="Low complexity" evidence="5">
    <location>
        <begin position="500"/>
        <end position="533"/>
    </location>
</feature>
<gene>
    <name evidence="7" type="ORF">MUK42_04211</name>
</gene>
<dbReference type="PANTHER" id="PTHR37393:SF1">
    <property type="entry name" value="AT-RICH INTERACTIVE DOMAIN-CONTAINING PROTEIN 1A-LIKE"/>
    <property type="match status" value="1"/>
</dbReference>
<evidence type="ECO:0000313" key="8">
    <source>
        <dbReference type="Proteomes" id="UP001055439"/>
    </source>
</evidence>
<feature type="compositionally biased region" description="Low complexity" evidence="5">
    <location>
        <begin position="577"/>
        <end position="592"/>
    </location>
</feature>
<evidence type="ECO:0000313" key="7">
    <source>
        <dbReference type="EMBL" id="URE13720.1"/>
    </source>
</evidence>
<name>A0A9E7GFF5_9LILI</name>
<accession>A0A9E7GFF5</accession>
<feature type="compositionally biased region" description="Low complexity" evidence="5">
    <location>
        <begin position="454"/>
        <end position="474"/>
    </location>
</feature>
<evidence type="ECO:0000256" key="5">
    <source>
        <dbReference type="SAM" id="MobiDB-lite"/>
    </source>
</evidence>
<feature type="region of interest" description="Disordered" evidence="5">
    <location>
        <begin position="397"/>
        <end position="429"/>
    </location>
</feature>
<sequence length="1609" mass="175561">MGFDNECILNIQSLPGEYFCPVCRTLIYPNEALQSQCTHLYCKPCLTYIVATSHACPYDGYLVTEADSKPLIESNKALAETIGKVAVYCLYCRSGCQWQGTLSECIAHCTGCAFGNSPVVCNRCGTQIIHRQVQEHTQICPGLQPQAQQVDGGQAQASTTSSQAVSQDPSVAPSAAPASTASAASATITSAAVATPAASAASPSALPAATSSVTMPVVSTTATTAAYQGQSQTNSTANAQAAAPVPTPQQLYQQQQLQYQQYYQMYHGYDPYQQQYQQNAQYQQQPYQQYAQSQMQVVPQLAIQGQQQTSSYVQSQPHPQAQLQPQALAQPLTQPQPQAQVAQLQQQQQPLPQPQHQHQPQPQSQPGAHLVQMQTQLPRTPVQQPYMQARPQTNLPPQAQIAGQQSGQPPQPHQTQQSYPQTQPQQQVQAPLYQQPLQPHQHPQSLPQQLPHLHAQPQARPTSLQQPPMHLQPHPQYPSAQPQPMTPPQHPSVHAMTERQSYQQPQMLQQNQPGAQPQHPMLMHSQQQGVTQQHPVQLPNQFAPQQPPPMPPPIGHIPMQVQQQPMLPTQRPPASLQPQQQPHHTVHQHGQPLHQYTGLRSQAPQQGLPPEQSHGHLNSGQQNQLGMLASQQQLHPQVPPHMQHHFPHVQAQQNMPLSQALTTHQTQAVAGRPVMVNNGMPHQLIQQSPRGPGKLVQHVLNQQSPSQSHLTQPGSNLATTYDSQRSRIPKPGSHDSSIPVSASHSGVVDKVGHATELSTEAAAKNAEGNEQTERSAMVDPKILKTELETVKEKVSGKVKEKDMQLEVEPMLVRGRSLDSHTDMELPESKHAIKEELADLPKDGIETSHISKDRDVEGEIQGVEDKPDVNAGVQEEIQCASLPSDASLHSISSALPKESSGLSEGQIDGAIASKTQPPQQLSVTSSDGGQLPQPTKQRVTPSYDGASLQPGSHDKNSARLAWQGLGLGMPQVVGPAGSLSDKEGFPPQHIAHSHPSNVPLMTLRFPAPDKILPLQMSHPGAIHDRRPQEAPYQMQAPGQNMISSQMRPLDHGYPEPIPHQVQPSIVQEPLRPPSGQPYGGGYHSDAMHGGLPGPGLPTSGRAPEHVGFPQQGFPEPVIAQGQSQNYLSVPHAGTTGVPHGESLTRSAPVVPLTGAFNTATQMMPRGPPFHPEDHGVPSHVGNANILEAEIYDTRRPVFQDVRQTDPRDESNVIAHGIQRKLRFAGSHDFHGLAEGRLKPLPDERFRSLPGDGMPRPFPLEPGRHNVSGREFGEDLKQFPRPAHLDGEGFQKFDSYGSSTRLLERGQQHVGPDSIPISSNISVPGPDGIPSEFLATQVGPFQAGNSASFPASRAGSEFHMMNILEMRRPAGFHEDFGAVPDLRRSLPGFGHRHIRSPVKDLGGLPSSRFGSASKPHVEDIDPKELHGFAERSKAFKLPSDSTGSYFHDSKSSMPGALPGHSARGVPDGPRNFRMVEQLHSGNFPGSTRKDLDGREIPHIHMHPGEPFDWGHFPTGDRSFGVNYGHDFPNEAGLFSTKRKPGTMGWCRICSIDCGTVEGLAFHAQSREHQRMAIDMVLAIKKENNKKHRISEGVLSFEDSNKSRNYFGRQLK</sequence>
<dbReference type="PROSITE" id="PS50089">
    <property type="entry name" value="ZF_RING_2"/>
    <property type="match status" value="1"/>
</dbReference>
<feature type="region of interest" description="Disordered" evidence="5">
    <location>
        <begin position="1391"/>
        <end position="1417"/>
    </location>
</feature>
<evidence type="ECO:0000256" key="4">
    <source>
        <dbReference type="PROSITE-ProRule" id="PRU00175"/>
    </source>
</evidence>
<feature type="compositionally biased region" description="Polar residues" evidence="5">
    <location>
        <begin position="734"/>
        <end position="744"/>
    </location>
</feature>
<evidence type="ECO:0000256" key="2">
    <source>
        <dbReference type="ARBA" id="ARBA00022771"/>
    </source>
</evidence>
<feature type="compositionally biased region" description="Polar residues" evidence="5">
    <location>
        <begin position="702"/>
        <end position="723"/>
    </location>
</feature>
<feature type="compositionally biased region" description="Polar residues" evidence="5">
    <location>
        <begin position="913"/>
        <end position="939"/>
    </location>
</feature>
<reference evidence="7" key="1">
    <citation type="submission" date="2022-05" db="EMBL/GenBank/DDBJ databases">
        <title>The Musa troglodytarum L. genome provides insights into the mechanism of non-climacteric behaviour and enrichment of carotenoids.</title>
        <authorList>
            <person name="Wang J."/>
        </authorList>
    </citation>
    <scope>NUCLEOTIDE SEQUENCE</scope>
    <source>
        <tissue evidence="7">Leaf</tissue>
    </source>
</reference>
<dbReference type="InterPro" id="IPR013083">
    <property type="entry name" value="Znf_RING/FYVE/PHD"/>
</dbReference>
<dbReference type="InterPro" id="IPR001841">
    <property type="entry name" value="Znf_RING"/>
</dbReference>
<feature type="region of interest" description="Disordered" evidence="5">
    <location>
        <begin position="913"/>
        <end position="955"/>
    </location>
</feature>
<evidence type="ECO:0000256" key="1">
    <source>
        <dbReference type="ARBA" id="ARBA00022723"/>
    </source>
</evidence>
<dbReference type="EMBL" id="CP097508">
    <property type="protein sequence ID" value="URE13720.1"/>
    <property type="molecule type" value="Genomic_DNA"/>
</dbReference>
<feature type="region of interest" description="Disordered" evidence="5">
    <location>
        <begin position="702"/>
        <end position="748"/>
    </location>
</feature>
<proteinExistence type="predicted"/>
<feature type="region of interest" description="Disordered" evidence="5">
    <location>
        <begin position="331"/>
        <end position="368"/>
    </location>
</feature>
<feature type="region of interest" description="Disordered" evidence="5">
    <location>
        <begin position="150"/>
        <end position="177"/>
    </location>
</feature>
<feature type="compositionally biased region" description="Pro residues" evidence="5">
    <location>
        <begin position="545"/>
        <end position="555"/>
    </location>
</feature>
<evidence type="ECO:0000259" key="6">
    <source>
        <dbReference type="PROSITE" id="PS50089"/>
    </source>
</evidence>
<organism evidence="7 8">
    <name type="scientific">Musa troglodytarum</name>
    <name type="common">fe'i banana</name>
    <dbReference type="NCBI Taxonomy" id="320322"/>
    <lineage>
        <taxon>Eukaryota</taxon>
        <taxon>Viridiplantae</taxon>
        <taxon>Streptophyta</taxon>
        <taxon>Embryophyta</taxon>
        <taxon>Tracheophyta</taxon>
        <taxon>Spermatophyta</taxon>
        <taxon>Magnoliopsida</taxon>
        <taxon>Liliopsida</taxon>
        <taxon>Zingiberales</taxon>
        <taxon>Musaceae</taxon>
        <taxon>Musa</taxon>
    </lineage>
</organism>
<feature type="region of interest" description="Disordered" evidence="5">
    <location>
        <begin position="564"/>
        <end position="621"/>
    </location>
</feature>
<evidence type="ECO:0000256" key="3">
    <source>
        <dbReference type="ARBA" id="ARBA00022833"/>
    </source>
</evidence>
<keyword evidence="2 4" id="KW-0863">Zinc-finger</keyword>
<dbReference type="Proteomes" id="UP001055439">
    <property type="component" value="Chromosome 6"/>
</dbReference>
<keyword evidence="1" id="KW-0479">Metal-binding</keyword>
<dbReference type="PANTHER" id="PTHR37393">
    <property type="entry name" value="AT-RICH INTERACTIVE DOMAIN-CONTAINING PROTEIN 1A-LIKE"/>
    <property type="match status" value="1"/>
</dbReference>
<dbReference type="GO" id="GO:0008270">
    <property type="term" value="F:zinc ion binding"/>
    <property type="evidence" value="ECO:0007669"/>
    <property type="project" value="UniProtKB-KW"/>
</dbReference>
<feature type="region of interest" description="Disordered" evidence="5">
    <location>
        <begin position="1070"/>
        <end position="1097"/>
    </location>
</feature>
<dbReference type="PROSITE" id="PS00518">
    <property type="entry name" value="ZF_RING_1"/>
    <property type="match status" value="1"/>
</dbReference>
<dbReference type="InterPro" id="IPR017907">
    <property type="entry name" value="Znf_RING_CS"/>
</dbReference>
<dbReference type="SUPFAM" id="SSF57850">
    <property type="entry name" value="RING/U-box"/>
    <property type="match status" value="1"/>
</dbReference>
<feature type="region of interest" description="Disordered" evidence="5">
    <location>
        <begin position="539"/>
        <end position="558"/>
    </location>
</feature>
<keyword evidence="8" id="KW-1185">Reference proteome</keyword>
<protein>
    <submittedName>
        <fullName evidence="7">RING</fullName>
    </submittedName>
</protein>
<feature type="compositionally biased region" description="Low complexity" evidence="5">
    <location>
        <begin position="331"/>
        <end position="366"/>
    </location>
</feature>
<feature type="compositionally biased region" description="Basic and acidic residues" evidence="5">
    <location>
        <begin position="844"/>
        <end position="867"/>
    </location>
</feature>
<feature type="domain" description="RING-type" evidence="6">
    <location>
        <begin position="20"/>
        <end position="59"/>
    </location>
</feature>
<feature type="region of interest" description="Disordered" evidence="5">
    <location>
        <begin position="1438"/>
        <end position="1464"/>
    </location>
</feature>
<feature type="region of interest" description="Disordered" evidence="5">
    <location>
        <begin position="844"/>
        <end position="868"/>
    </location>
</feature>